<name>A0AAV0WRU9_9HEMI</name>
<proteinExistence type="predicted"/>
<evidence type="ECO:0000313" key="2">
    <source>
        <dbReference type="Proteomes" id="UP001160148"/>
    </source>
</evidence>
<accession>A0AAV0WRU9</accession>
<dbReference type="EMBL" id="CARXXK010000002">
    <property type="protein sequence ID" value="CAI6358709.1"/>
    <property type="molecule type" value="Genomic_DNA"/>
</dbReference>
<protein>
    <submittedName>
        <fullName evidence="1">Uncharacterized protein</fullName>
    </submittedName>
</protein>
<keyword evidence="2" id="KW-1185">Reference proteome</keyword>
<dbReference type="AlphaFoldDB" id="A0AAV0WRU9"/>
<dbReference type="Proteomes" id="UP001160148">
    <property type="component" value="Unassembled WGS sequence"/>
</dbReference>
<gene>
    <name evidence="1" type="ORF">MEUPH1_LOCUS14198</name>
</gene>
<organism evidence="1 2">
    <name type="scientific">Macrosiphum euphorbiae</name>
    <name type="common">potato aphid</name>
    <dbReference type="NCBI Taxonomy" id="13131"/>
    <lineage>
        <taxon>Eukaryota</taxon>
        <taxon>Metazoa</taxon>
        <taxon>Ecdysozoa</taxon>
        <taxon>Arthropoda</taxon>
        <taxon>Hexapoda</taxon>
        <taxon>Insecta</taxon>
        <taxon>Pterygota</taxon>
        <taxon>Neoptera</taxon>
        <taxon>Paraneoptera</taxon>
        <taxon>Hemiptera</taxon>
        <taxon>Sternorrhyncha</taxon>
        <taxon>Aphidomorpha</taxon>
        <taxon>Aphidoidea</taxon>
        <taxon>Aphididae</taxon>
        <taxon>Macrosiphini</taxon>
        <taxon>Macrosiphum</taxon>
    </lineage>
</organism>
<sequence>MAAFWSLEEVKFNELYTIEECECKQRFLKNIKRDDDGRFIVALPFKVAHKLGNSYDRGLRRFMSLERRFQANKNLKSGYVKFMNEYIELGHMLITGSVPAVGQCYYYYLTMPYLKIAVQAPNCV</sequence>
<evidence type="ECO:0000313" key="1">
    <source>
        <dbReference type="EMBL" id="CAI6358709.1"/>
    </source>
</evidence>
<reference evidence="1 2" key="1">
    <citation type="submission" date="2023-01" db="EMBL/GenBank/DDBJ databases">
        <authorList>
            <person name="Whitehead M."/>
        </authorList>
    </citation>
    <scope>NUCLEOTIDE SEQUENCE [LARGE SCALE GENOMIC DNA]</scope>
</reference>
<comment type="caution">
    <text evidence="1">The sequence shown here is derived from an EMBL/GenBank/DDBJ whole genome shotgun (WGS) entry which is preliminary data.</text>
</comment>